<dbReference type="AlphaFoldDB" id="A0A2G5T702"/>
<reference evidence="4" key="1">
    <citation type="submission" date="2017-10" db="EMBL/GenBank/DDBJ databases">
        <title>Rapid genome shrinkage in a self-fertile nematode reveals novel sperm competition proteins.</title>
        <authorList>
            <person name="Yin D."/>
            <person name="Schwarz E.M."/>
            <person name="Thomas C.G."/>
            <person name="Felde R.L."/>
            <person name="Korf I.F."/>
            <person name="Cutter A.D."/>
            <person name="Schartner C.M."/>
            <person name="Ralston E.J."/>
            <person name="Meyer B.J."/>
            <person name="Haag E.S."/>
        </authorList>
    </citation>
    <scope>NUCLEOTIDE SEQUENCE [LARGE SCALE GENOMIC DNA]</scope>
    <source>
        <strain evidence="4">JU1422</strain>
    </source>
</reference>
<accession>A0A2G5T702</accession>
<proteinExistence type="predicted"/>
<gene>
    <name evidence="3" type="primary">Cnig_chr_V.g16969</name>
    <name evidence="3" type="ORF">B9Z55_016969</name>
</gene>
<feature type="region of interest" description="Disordered" evidence="1">
    <location>
        <begin position="60"/>
        <end position="87"/>
    </location>
</feature>
<evidence type="ECO:0000256" key="2">
    <source>
        <dbReference type="SAM" id="SignalP"/>
    </source>
</evidence>
<organism evidence="3 4">
    <name type="scientific">Caenorhabditis nigoni</name>
    <dbReference type="NCBI Taxonomy" id="1611254"/>
    <lineage>
        <taxon>Eukaryota</taxon>
        <taxon>Metazoa</taxon>
        <taxon>Ecdysozoa</taxon>
        <taxon>Nematoda</taxon>
        <taxon>Chromadorea</taxon>
        <taxon>Rhabditida</taxon>
        <taxon>Rhabditina</taxon>
        <taxon>Rhabditomorpha</taxon>
        <taxon>Rhabditoidea</taxon>
        <taxon>Rhabditidae</taxon>
        <taxon>Peloderinae</taxon>
        <taxon>Caenorhabditis</taxon>
    </lineage>
</organism>
<feature type="chain" id="PRO_5013620013" evidence="2">
    <location>
        <begin position="20"/>
        <end position="87"/>
    </location>
</feature>
<keyword evidence="2" id="KW-0732">Signal</keyword>
<name>A0A2G5T702_9PELO</name>
<keyword evidence="4" id="KW-1185">Reference proteome</keyword>
<evidence type="ECO:0000313" key="4">
    <source>
        <dbReference type="Proteomes" id="UP000230233"/>
    </source>
</evidence>
<dbReference type="PROSITE" id="PS51257">
    <property type="entry name" value="PROKAR_LIPOPROTEIN"/>
    <property type="match status" value="1"/>
</dbReference>
<evidence type="ECO:0000256" key="1">
    <source>
        <dbReference type="SAM" id="MobiDB-lite"/>
    </source>
</evidence>
<dbReference type="Proteomes" id="UP000230233">
    <property type="component" value="Chromosome V"/>
</dbReference>
<feature type="signal peptide" evidence="2">
    <location>
        <begin position="1"/>
        <end position="19"/>
    </location>
</feature>
<feature type="compositionally biased region" description="Basic and acidic residues" evidence="1">
    <location>
        <begin position="62"/>
        <end position="73"/>
    </location>
</feature>
<dbReference type="EMBL" id="PDUG01000005">
    <property type="protein sequence ID" value="PIC23184.1"/>
    <property type="molecule type" value="Genomic_DNA"/>
</dbReference>
<protein>
    <submittedName>
        <fullName evidence="3">Uncharacterized protein</fullName>
    </submittedName>
</protein>
<evidence type="ECO:0000313" key="3">
    <source>
        <dbReference type="EMBL" id="PIC23184.1"/>
    </source>
</evidence>
<comment type="caution">
    <text evidence="3">The sequence shown here is derived from an EMBL/GenBank/DDBJ whole genome shotgun (WGS) entry which is preliminary data.</text>
</comment>
<sequence length="87" mass="9904">MFSFKTSLLLLVIFSVVACNYMQSKVFKFPDALCDYTNDSVYMKESSVFKFPDNQCDYTNESEEKGASSEDVKLAASADQMVETRRI</sequence>
<dbReference type="OrthoDB" id="10387257at2759"/>